<evidence type="ECO:0000256" key="1">
    <source>
        <dbReference type="ARBA" id="ARBA00022737"/>
    </source>
</evidence>
<dbReference type="Gene3D" id="1.10.10.10">
    <property type="entry name" value="Winged helix-like DNA-binding domain superfamily/Winged helix DNA-binding domain"/>
    <property type="match status" value="1"/>
</dbReference>
<evidence type="ECO:0000256" key="3">
    <source>
        <dbReference type="ARBA" id="ARBA00022821"/>
    </source>
</evidence>
<dbReference type="Pfam" id="PF00931">
    <property type="entry name" value="NB-ARC"/>
    <property type="match status" value="1"/>
</dbReference>
<feature type="domain" description="Disease resistance N-terminal" evidence="6">
    <location>
        <begin position="16"/>
        <end position="90"/>
    </location>
</feature>
<keyword evidence="2" id="KW-0547">Nucleotide-binding</keyword>
<dbReference type="InterPro" id="IPR027417">
    <property type="entry name" value="P-loop_NTPase"/>
</dbReference>
<dbReference type="InterPro" id="IPR036388">
    <property type="entry name" value="WH-like_DNA-bd_sf"/>
</dbReference>
<sequence>MVLLVYSLAQNISAEVKALAMDEIMMAWGADKEFKKLENTMKTLCAVILDAEEQQNENNQVKDWLSKLRDVMCDVDDVVDDCSTEAMKLELDRPRALFFYSKTVANFFPQFIFNIGMAHKIKSIRETLTDISNDKQSLHLETKAVTWVNEVDESHSAASLGIVGRQAEKNDVVDILINKDPDKKLTCHAIVGIGGLGKTSLAKLVYNDQRIENEFQKRIWVHVSPNFNLKKIIRRIVGMEESEEVIKSLSLENLRQKLREKIQGERILLVLDDVWLENFNQWCELKVLLMASGAGSKVLVTTRNQSIVRIVGADNIYNLRGLSDDDCWYLLAASAFGSGHVHQEIKYPNLVTIGKQIAKKDEGVPLVVTTLGGMLSGNTDEETWLHVQHEDIWKMNEGTDQIMPILRLSFNVLPSYVKQCFIYCSIYLKRQQMQKETLKQLWIAQGFIQSSGQMSVEEVANRCFDLLISKSFIQDVEEDDYRQSTVGRMHDLVHDFACFISKNDGTTIDFEETVHVPESTRHISFIEPPHGTPGDYDPKSILGLKRIRTLFWAPASGTLQPDTRFPINLFVDTFQGLRVLHLFGMQIEVLPSSIGNQKHLRYLSLSGNTSIRRLPESITKLYKLETLRLDKCSALEELPVNIAELPNLNHLYITTKQKELKLLKMIRFVVSFRTLFVDDCEFLEVLPGCSERFKHVERLRFTNCPNAKVMNNIMEGMTKLRQVTLARLPNMIFIPRSLKDAALTLQTLHVSDCQNLIELPEWLASCRYLHRLTIINCPKVKSLPEGLEMLYGLKVLKISRCPGLTDQCEREHGQDWQKIARVDQVYLDGFRIN</sequence>
<dbReference type="InterPro" id="IPR058922">
    <property type="entry name" value="WHD_DRP"/>
</dbReference>
<evidence type="ECO:0000259" key="7">
    <source>
        <dbReference type="Pfam" id="PF23559"/>
    </source>
</evidence>
<feature type="domain" description="NB-ARC" evidence="5">
    <location>
        <begin position="166"/>
        <end position="336"/>
    </location>
</feature>
<dbReference type="GO" id="GO:0043531">
    <property type="term" value="F:ADP binding"/>
    <property type="evidence" value="ECO:0007669"/>
    <property type="project" value="InterPro"/>
</dbReference>
<evidence type="ECO:0000259" key="6">
    <source>
        <dbReference type="Pfam" id="PF18052"/>
    </source>
</evidence>
<dbReference type="Pfam" id="PF23559">
    <property type="entry name" value="WHD_DRP"/>
    <property type="match status" value="1"/>
</dbReference>
<dbReference type="InterPro" id="IPR055414">
    <property type="entry name" value="LRR_R13L4/SHOC2-like"/>
</dbReference>
<dbReference type="Proteomes" id="UP000594263">
    <property type="component" value="Unplaced"/>
</dbReference>
<evidence type="ECO:0000259" key="8">
    <source>
        <dbReference type="Pfam" id="PF23598"/>
    </source>
</evidence>
<evidence type="ECO:0000256" key="2">
    <source>
        <dbReference type="ARBA" id="ARBA00022741"/>
    </source>
</evidence>
<dbReference type="Pfam" id="PF18052">
    <property type="entry name" value="Rx_N"/>
    <property type="match status" value="1"/>
</dbReference>
<dbReference type="GO" id="GO:0005524">
    <property type="term" value="F:ATP binding"/>
    <property type="evidence" value="ECO:0007669"/>
    <property type="project" value="UniProtKB-KW"/>
</dbReference>
<dbReference type="Pfam" id="PF23598">
    <property type="entry name" value="LRR_14"/>
    <property type="match status" value="1"/>
</dbReference>
<dbReference type="InterPro" id="IPR041118">
    <property type="entry name" value="Rx_N"/>
</dbReference>
<dbReference type="PANTHER" id="PTHR36766:SF61">
    <property type="entry name" value="NB-ARC DOMAIN DISEASE RESISTANCE PROTEIN"/>
    <property type="match status" value="1"/>
</dbReference>
<dbReference type="EnsemblPlants" id="Kaladp0046s0186.1.v1.1">
    <property type="protein sequence ID" value="Kaladp0046s0186.1.v1.1.CDS.1"/>
    <property type="gene ID" value="Kaladp0046s0186.v1.1"/>
</dbReference>
<organism evidence="9 10">
    <name type="scientific">Kalanchoe fedtschenkoi</name>
    <name type="common">Lavender scallops</name>
    <name type="synonym">South American air plant</name>
    <dbReference type="NCBI Taxonomy" id="63787"/>
    <lineage>
        <taxon>Eukaryota</taxon>
        <taxon>Viridiplantae</taxon>
        <taxon>Streptophyta</taxon>
        <taxon>Embryophyta</taxon>
        <taxon>Tracheophyta</taxon>
        <taxon>Spermatophyta</taxon>
        <taxon>Magnoliopsida</taxon>
        <taxon>eudicotyledons</taxon>
        <taxon>Gunneridae</taxon>
        <taxon>Pentapetalae</taxon>
        <taxon>Saxifragales</taxon>
        <taxon>Crassulaceae</taxon>
        <taxon>Kalanchoe</taxon>
    </lineage>
</organism>
<dbReference type="SUPFAM" id="SSF52540">
    <property type="entry name" value="P-loop containing nucleoside triphosphate hydrolases"/>
    <property type="match status" value="1"/>
</dbReference>
<feature type="domain" description="Disease resistance protein winged helix" evidence="7">
    <location>
        <begin position="426"/>
        <end position="497"/>
    </location>
</feature>
<name>A0A7N0TVX8_KALFE</name>
<evidence type="ECO:0000313" key="9">
    <source>
        <dbReference type="EnsemblPlants" id="Kaladp0046s0186.1.v1.1.CDS.1"/>
    </source>
</evidence>
<proteinExistence type="predicted"/>
<dbReference type="InterPro" id="IPR032675">
    <property type="entry name" value="LRR_dom_sf"/>
</dbReference>
<keyword evidence="10" id="KW-1185">Reference proteome</keyword>
<keyword evidence="4" id="KW-0067">ATP-binding</keyword>
<dbReference type="GO" id="GO:0006952">
    <property type="term" value="P:defense response"/>
    <property type="evidence" value="ECO:0007669"/>
    <property type="project" value="UniProtKB-KW"/>
</dbReference>
<dbReference type="SUPFAM" id="SSF52058">
    <property type="entry name" value="L domain-like"/>
    <property type="match status" value="1"/>
</dbReference>
<dbReference type="InterPro" id="IPR002182">
    <property type="entry name" value="NB-ARC"/>
</dbReference>
<keyword evidence="1" id="KW-0677">Repeat</keyword>
<dbReference type="PRINTS" id="PR00364">
    <property type="entry name" value="DISEASERSIST"/>
</dbReference>
<dbReference type="Gene3D" id="1.20.5.4130">
    <property type="match status" value="1"/>
</dbReference>
<dbReference type="Gene3D" id="1.10.8.430">
    <property type="entry name" value="Helical domain of apoptotic protease-activating factors"/>
    <property type="match status" value="1"/>
</dbReference>
<keyword evidence="3" id="KW-0611">Plant defense</keyword>
<protein>
    <submittedName>
        <fullName evidence="9">Uncharacterized protein</fullName>
    </submittedName>
</protein>
<dbReference type="GO" id="GO:0051707">
    <property type="term" value="P:response to other organism"/>
    <property type="evidence" value="ECO:0007669"/>
    <property type="project" value="UniProtKB-ARBA"/>
</dbReference>
<feature type="domain" description="Disease resistance R13L4/SHOC-2-like LRR" evidence="8">
    <location>
        <begin position="571"/>
        <end position="796"/>
    </location>
</feature>
<dbReference type="FunFam" id="1.10.10.10:FF:000322">
    <property type="entry name" value="Probable disease resistance protein At1g63360"/>
    <property type="match status" value="1"/>
</dbReference>
<dbReference type="Gene3D" id="3.40.50.300">
    <property type="entry name" value="P-loop containing nucleotide triphosphate hydrolases"/>
    <property type="match status" value="1"/>
</dbReference>
<dbReference type="InterPro" id="IPR042197">
    <property type="entry name" value="Apaf_helical"/>
</dbReference>
<dbReference type="OMA" id="NINDIQM"/>
<dbReference type="PANTHER" id="PTHR36766">
    <property type="entry name" value="PLANT BROAD-SPECTRUM MILDEW RESISTANCE PROTEIN RPW8"/>
    <property type="match status" value="1"/>
</dbReference>
<reference evidence="9" key="1">
    <citation type="submission" date="2021-01" db="UniProtKB">
        <authorList>
            <consortium name="EnsemblPlants"/>
        </authorList>
    </citation>
    <scope>IDENTIFICATION</scope>
</reference>
<dbReference type="AlphaFoldDB" id="A0A7N0TVX8"/>
<dbReference type="Gramene" id="Kaladp0046s0186.1.v1.1">
    <property type="protein sequence ID" value="Kaladp0046s0186.1.v1.1.CDS.1"/>
    <property type="gene ID" value="Kaladp0046s0186.v1.1"/>
</dbReference>
<evidence type="ECO:0000313" key="10">
    <source>
        <dbReference type="Proteomes" id="UP000594263"/>
    </source>
</evidence>
<dbReference type="Gene3D" id="3.80.10.10">
    <property type="entry name" value="Ribonuclease Inhibitor"/>
    <property type="match status" value="2"/>
</dbReference>
<evidence type="ECO:0000256" key="4">
    <source>
        <dbReference type="ARBA" id="ARBA00022840"/>
    </source>
</evidence>
<accession>A0A7N0TVX8</accession>
<evidence type="ECO:0000259" key="5">
    <source>
        <dbReference type="Pfam" id="PF00931"/>
    </source>
</evidence>